<feature type="transmembrane region" description="Helical" evidence="6">
    <location>
        <begin position="202"/>
        <end position="221"/>
    </location>
</feature>
<comment type="caution">
    <text evidence="7">The sequence shown here is derived from an EMBL/GenBank/DDBJ whole genome shotgun (WGS) entry which is preliminary data.</text>
</comment>
<evidence type="ECO:0000256" key="6">
    <source>
        <dbReference type="SAM" id="Phobius"/>
    </source>
</evidence>
<dbReference type="CDD" id="cd13124">
    <property type="entry name" value="MATE_SpoVB_like"/>
    <property type="match status" value="1"/>
</dbReference>
<evidence type="ECO:0000256" key="3">
    <source>
        <dbReference type="ARBA" id="ARBA00022692"/>
    </source>
</evidence>
<feature type="transmembrane region" description="Helical" evidence="6">
    <location>
        <begin position="300"/>
        <end position="328"/>
    </location>
</feature>
<dbReference type="GeneID" id="61462197"/>
<protein>
    <submittedName>
        <fullName evidence="7">Polysaccharide biosynthesis protein</fullName>
    </submittedName>
</protein>
<evidence type="ECO:0000313" key="8">
    <source>
        <dbReference type="Proteomes" id="UP000761380"/>
    </source>
</evidence>
<comment type="subcellular location">
    <subcellularLocation>
        <location evidence="1">Cell membrane</location>
        <topology evidence="1">Multi-pass membrane protein</topology>
    </subcellularLocation>
</comment>
<feature type="transmembrane region" description="Helical" evidence="6">
    <location>
        <begin position="21"/>
        <end position="44"/>
    </location>
</feature>
<feature type="transmembrane region" description="Helical" evidence="6">
    <location>
        <begin position="496"/>
        <end position="525"/>
    </location>
</feature>
<dbReference type="InterPro" id="IPR024923">
    <property type="entry name" value="PG_synth_SpoVB"/>
</dbReference>
<dbReference type="PANTHER" id="PTHR30250:SF24">
    <property type="entry name" value="STAGE V SPORULATION PROTEIN B"/>
    <property type="match status" value="1"/>
</dbReference>
<keyword evidence="5 6" id="KW-0472">Membrane</keyword>
<sequence length="558" mass="61024">MFLISKQEVTTENKSSKGESFLKGTFILTVAGFVVKVIGSLNWIFVSRILGGEGIGLYQMAFPIYFFAMTVSQAGVPVAISIITAERVALKDIYGAKRVFHISMALMLVTGLFFSFMTYFAADWLIEWQFVRDARAYKSIVVLAPTVFFVTFLASSRGYLQGWQRMTPTAVSQIVEQIFRVITMILLAELLLPWGLDYASAGASLGALAGAVTGLMVLVYFHWKLEKDIERDYGHDLQPLPGTEAEPAWSIIKRIFKLSLPVSAASIMLPVVSNLDLMIVPQRLEVAGYSVNEATELFGYLTGMAVPLVNLSCIITASMAMSIVPAISEARALKDMKRVYNQTAASVRISNFVCFPAFVIVFVLATPIASLIYNAPGAGPAVMISAVSIILLGLHQVSTGILQGLGHPTIPMVNMILAAVAKVILNWELTAIPWLGIMGAAWATAADMGVAAIINLIFIYKFIGYRMEIPQLLKTIVASAIMAAAVYFFYDFTMAWWQMGAVSTFGAVFFGCAVYIAVMLVIGGLKEDDLERMPMIGRIGIKFLRKIGVFKAEEKQEA</sequence>
<feature type="transmembrane region" description="Helical" evidence="6">
    <location>
        <begin position="64"/>
        <end position="83"/>
    </location>
</feature>
<gene>
    <name evidence="7" type="ORF">E7201_06500</name>
</gene>
<keyword evidence="3 6" id="KW-0812">Transmembrane</keyword>
<dbReference type="InterPro" id="IPR002797">
    <property type="entry name" value="Polysacc_synth"/>
</dbReference>
<dbReference type="GO" id="GO:0005886">
    <property type="term" value="C:plasma membrane"/>
    <property type="evidence" value="ECO:0007669"/>
    <property type="project" value="UniProtKB-SubCell"/>
</dbReference>
<keyword evidence="2" id="KW-1003">Cell membrane</keyword>
<evidence type="ECO:0000256" key="2">
    <source>
        <dbReference type="ARBA" id="ARBA00022475"/>
    </source>
</evidence>
<dbReference type="PIRSF" id="PIRSF038958">
    <property type="entry name" value="PG_synth_SpoVB"/>
    <property type="match status" value="1"/>
</dbReference>
<feature type="transmembrane region" description="Helical" evidence="6">
    <location>
        <begin position="104"/>
        <end position="122"/>
    </location>
</feature>
<keyword evidence="4 6" id="KW-1133">Transmembrane helix</keyword>
<feature type="transmembrane region" description="Helical" evidence="6">
    <location>
        <begin position="431"/>
        <end position="460"/>
    </location>
</feature>
<dbReference type="EMBL" id="SVBY01000038">
    <property type="protein sequence ID" value="MBE6092802.1"/>
    <property type="molecule type" value="Genomic_DNA"/>
</dbReference>
<feature type="transmembrane region" description="Helical" evidence="6">
    <location>
        <begin position="472"/>
        <end position="490"/>
    </location>
</feature>
<name>A0A927WRU5_SELRU</name>
<organism evidence="7 8">
    <name type="scientific">Selenomonas ruminantium</name>
    <dbReference type="NCBI Taxonomy" id="971"/>
    <lineage>
        <taxon>Bacteria</taxon>
        <taxon>Bacillati</taxon>
        <taxon>Bacillota</taxon>
        <taxon>Negativicutes</taxon>
        <taxon>Selenomonadales</taxon>
        <taxon>Selenomonadaceae</taxon>
        <taxon>Selenomonas</taxon>
    </lineage>
</organism>
<dbReference type="Proteomes" id="UP000761380">
    <property type="component" value="Unassembled WGS sequence"/>
</dbReference>
<evidence type="ECO:0000256" key="5">
    <source>
        <dbReference type="ARBA" id="ARBA00023136"/>
    </source>
</evidence>
<feature type="transmembrane region" description="Helical" evidence="6">
    <location>
        <begin position="349"/>
        <end position="372"/>
    </location>
</feature>
<accession>A0A927WRU5</accession>
<feature type="transmembrane region" description="Helical" evidence="6">
    <location>
        <begin position="258"/>
        <end position="280"/>
    </location>
</feature>
<dbReference type="AlphaFoldDB" id="A0A927WRU5"/>
<dbReference type="InterPro" id="IPR050833">
    <property type="entry name" value="Poly_Biosynth_Transport"/>
</dbReference>
<dbReference type="PANTHER" id="PTHR30250">
    <property type="entry name" value="PST FAMILY PREDICTED COLANIC ACID TRANSPORTER"/>
    <property type="match status" value="1"/>
</dbReference>
<feature type="transmembrane region" description="Helical" evidence="6">
    <location>
        <begin position="134"/>
        <end position="156"/>
    </location>
</feature>
<evidence type="ECO:0000313" key="7">
    <source>
        <dbReference type="EMBL" id="MBE6092802.1"/>
    </source>
</evidence>
<feature type="transmembrane region" description="Helical" evidence="6">
    <location>
        <begin position="177"/>
        <end position="196"/>
    </location>
</feature>
<feature type="transmembrane region" description="Helical" evidence="6">
    <location>
        <begin position="378"/>
        <end position="397"/>
    </location>
</feature>
<dbReference type="Pfam" id="PF01943">
    <property type="entry name" value="Polysacc_synt"/>
    <property type="match status" value="1"/>
</dbReference>
<reference evidence="7" key="1">
    <citation type="submission" date="2019-04" db="EMBL/GenBank/DDBJ databases">
        <title>Evolution of Biomass-Degrading Anaerobic Consortia Revealed by Metagenomics.</title>
        <authorList>
            <person name="Peng X."/>
        </authorList>
    </citation>
    <scope>NUCLEOTIDE SEQUENCE</scope>
    <source>
        <strain evidence="7">SIG240</strain>
    </source>
</reference>
<proteinExistence type="predicted"/>
<evidence type="ECO:0000256" key="4">
    <source>
        <dbReference type="ARBA" id="ARBA00022989"/>
    </source>
</evidence>
<dbReference type="RefSeq" id="WP_026766580.1">
    <property type="nucleotide sequence ID" value="NZ_CACZIV010000026.1"/>
</dbReference>
<evidence type="ECO:0000256" key="1">
    <source>
        <dbReference type="ARBA" id="ARBA00004651"/>
    </source>
</evidence>